<dbReference type="AlphaFoldDB" id="A0A8G2CN62"/>
<dbReference type="EMBL" id="FTNE01000016">
    <property type="protein sequence ID" value="SIR12953.1"/>
    <property type="molecule type" value="Genomic_DNA"/>
</dbReference>
<accession>A0A8G2CN62</accession>
<reference evidence="2 3" key="1">
    <citation type="submission" date="2017-01" db="EMBL/GenBank/DDBJ databases">
        <authorList>
            <person name="Varghese N."/>
            <person name="Submissions S."/>
        </authorList>
    </citation>
    <scope>NUCLEOTIDE SEQUENCE [LARGE SCALE GENOMIC DNA]</scope>
    <source>
        <strain evidence="2 3">ATCC 35905</strain>
    </source>
</reference>
<keyword evidence="3" id="KW-1185">Reference proteome</keyword>
<evidence type="ECO:0000313" key="3">
    <source>
        <dbReference type="Proteomes" id="UP000186308"/>
    </source>
</evidence>
<dbReference type="Proteomes" id="UP000186308">
    <property type="component" value="Unassembled WGS sequence"/>
</dbReference>
<feature type="signal peptide" evidence="1">
    <location>
        <begin position="1"/>
        <end position="23"/>
    </location>
</feature>
<protein>
    <recommendedName>
        <fullName evidence="4">OmpA family protein</fullName>
    </recommendedName>
</protein>
<evidence type="ECO:0008006" key="4">
    <source>
        <dbReference type="Google" id="ProtNLM"/>
    </source>
</evidence>
<proteinExistence type="predicted"/>
<dbReference type="OrthoDB" id="10017890at2"/>
<gene>
    <name evidence="2" type="ORF">SAMN05421828_11649</name>
</gene>
<comment type="caution">
    <text evidence="2">The sequence shown here is derived from an EMBL/GenBank/DDBJ whole genome shotgun (WGS) entry which is preliminary data.</text>
</comment>
<keyword evidence="1" id="KW-0732">Signal</keyword>
<organism evidence="2 3">
    <name type="scientific">Acidiphilium rubrum</name>
    <dbReference type="NCBI Taxonomy" id="526"/>
    <lineage>
        <taxon>Bacteria</taxon>
        <taxon>Pseudomonadati</taxon>
        <taxon>Pseudomonadota</taxon>
        <taxon>Alphaproteobacteria</taxon>
        <taxon>Acetobacterales</taxon>
        <taxon>Acidocellaceae</taxon>
        <taxon>Acidiphilium</taxon>
    </lineage>
</organism>
<dbReference type="RefSeq" id="WP_051657569.1">
    <property type="nucleotide sequence ID" value="NZ_FTNE01000016.1"/>
</dbReference>
<evidence type="ECO:0000313" key="2">
    <source>
        <dbReference type="EMBL" id="SIR12953.1"/>
    </source>
</evidence>
<feature type="chain" id="PRO_5034836131" description="OmpA family protein" evidence="1">
    <location>
        <begin position="24"/>
        <end position="196"/>
    </location>
</feature>
<name>A0A8G2CN62_ACIRU</name>
<evidence type="ECO:0000256" key="1">
    <source>
        <dbReference type="SAM" id="SignalP"/>
    </source>
</evidence>
<sequence>MRQVFATILLGLAALYGACTASAQVVVNQQALQQLSGKPVAPQRPVVRRPYRPIVRRPVVRRRAVMRPLPLPPPPPPPPVSVPVVAAVPPPPKPARPRAVTLVFPSVDVALPGGAARRLSSFIGAKVNARAHYVVQATAPGIASDPSVARRMALNRGLAVRAVLRRAGVSSDHIIVQALGNPPGIVPDHVTLTEIP</sequence>